<evidence type="ECO:0000313" key="3">
    <source>
        <dbReference type="EMBL" id="MCC2177918.1"/>
    </source>
</evidence>
<comment type="caution">
    <text evidence="3">The sequence shown here is derived from an EMBL/GenBank/DDBJ whole genome shotgun (WGS) entry which is preliminary data.</text>
</comment>
<keyword evidence="1" id="KW-0732">Signal</keyword>
<reference evidence="3 4" key="1">
    <citation type="submission" date="2021-10" db="EMBL/GenBank/DDBJ databases">
        <title>Anaerobic single-cell dispensing facilitates the cultivation of human gut bacteria.</title>
        <authorList>
            <person name="Afrizal A."/>
        </authorList>
    </citation>
    <scope>NUCLEOTIDE SEQUENCE [LARGE SCALE GENOMIC DNA]</scope>
    <source>
        <strain evidence="3 4">CLA-AA-H270</strain>
    </source>
</reference>
<accession>A0AAW4W4S5</accession>
<evidence type="ECO:0000313" key="4">
    <source>
        <dbReference type="Proteomes" id="UP001298753"/>
    </source>
</evidence>
<keyword evidence="4" id="KW-1185">Reference proteome</keyword>
<dbReference type="Gene3D" id="3.30.457.10">
    <property type="entry name" value="Copper amine oxidase-like, N-terminal domain"/>
    <property type="match status" value="1"/>
</dbReference>
<dbReference type="SUPFAM" id="SSF55383">
    <property type="entry name" value="Copper amine oxidase, domain N"/>
    <property type="match status" value="1"/>
</dbReference>
<feature type="domain" description="Copper amine oxidase-like N-terminal" evidence="2">
    <location>
        <begin position="21"/>
        <end position="92"/>
    </location>
</feature>
<dbReference type="AlphaFoldDB" id="A0AAW4W4S5"/>
<evidence type="ECO:0000256" key="1">
    <source>
        <dbReference type="SAM" id="SignalP"/>
    </source>
</evidence>
<organism evidence="3 4">
    <name type="scientific">Agathobaculum butyriciproducens</name>
    <dbReference type="NCBI Taxonomy" id="1628085"/>
    <lineage>
        <taxon>Bacteria</taxon>
        <taxon>Bacillati</taxon>
        <taxon>Bacillota</taxon>
        <taxon>Clostridia</taxon>
        <taxon>Eubacteriales</taxon>
        <taxon>Butyricicoccaceae</taxon>
        <taxon>Agathobaculum</taxon>
    </lineage>
</organism>
<gene>
    <name evidence="3" type="ORF">LKD22_12435</name>
</gene>
<name>A0AAW4W4S5_9FIRM</name>
<dbReference type="InterPro" id="IPR012854">
    <property type="entry name" value="Cu_amine_oxidase-like_N"/>
</dbReference>
<feature type="chain" id="PRO_5043386166" evidence="1">
    <location>
        <begin position="26"/>
        <end position="210"/>
    </location>
</feature>
<protein>
    <submittedName>
        <fullName evidence="3">Copper amine oxidase N-terminal domain-containing protein</fullName>
    </submittedName>
</protein>
<sequence>MKNKRFRIPIIGLICCMLLGTIAFAVNGRKITATYGGITIYLNGQKQVATDVNGKTVEPLIYQGTTYVPIRAVSEWLGKTVTWQGSTSSVLINDSVFSDSDVTAAKNVISEFFTLFGDQQYQKMNTLCAGDATGLDFSCGVFGMKEAKLKSCTYNGDYSARANKLVFECSFTMKPTANSVYDPNQTSTSCLIYVRKVGSQFWIDEFASGF</sequence>
<dbReference type="Proteomes" id="UP001298753">
    <property type="component" value="Unassembled WGS sequence"/>
</dbReference>
<dbReference type="Pfam" id="PF07833">
    <property type="entry name" value="Cu_amine_oxidN1"/>
    <property type="match status" value="1"/>
</dbReference>
<feature type="signal peptide" evidence="1">
    <location>
        <begin position="1"/>
        <end position="25"/>
    </location>
</feature>
<dbReference type="GeneID" id="98660509"/>
<dbReference type="RefSeq" id="WP_227601256.1">
    <property type="nucleotide sequence ID" value="NZ_DBGBDM010000026.1"/>
</dbReference>
<proteinExistence type="predicted"/>
<dbReference type="EMBL" id="JAJEPX010000074">
    <property type="protein sequence ID" value="MCC2177918.1"/>
    <property type="molecule type" value="Genomic_DNA"/>
</dbReference>
<evidence type="ECO:0000259" key="2">
    <source>
        <dbReference type="Pfam" id="PF07833"/>
    </source>
</evidence>
<dbReference type="InterPro" id="IPR036582">
    <property type="entry name" value="Mao_N_sf"/>
</dbReference>